<evidence type="ECO:0000256" key="6">
    <source>
        <dbReference type="ARBA" id="ARBA00022840"/>
    </source>
</evidence>
<dbReference type="Proteomes" id="UP000605253">
    <property type="component" value="Unassembled WGS sequence"/>
</dbReference>
<feature type="domain" description="SAICAR synthetase/ADE2 N-terminal" evidence="9">
    <location>
        <begin position="7"/>
        <end position="252"/>
    </location>
</feature>
<dbReference type="PROSITE" id="PS01058">
    <property type="entry name" value="SAICAR_SYNTHETASE_2"/>
    <property type="match status" value="1"/>
</dbReference>
<dbReference type="FunFam" id="3.30.470.20:FF:000015">
    <property type="entry name" value="Phosphoribosylaminoimidazole-succinocarboxamide synthase"/>
    <property type="match status" value="1"/>
</dbReference>
<keyword evidence="6 8" id="KW-0067">ATP-binding</keyword>
<protein>
    <recommendedName>
        <fullName evidence="8">Phosphoribosylaminoimidazole-succinocarboxamide synthase</fullName>
        <ecNumber evidence="8">6.3.2.6</ecNumber>
    </recommendedName>
    <alternativeName>
        <fullName evidence="8">SAICAR synthetase</fullName>
    </alternativeName>
</protein>
<evidence type="ECO:0000256" key="2">
    <source>
        <dbReference type="ARBA" id="ARBA00010190"/>
    </source>
</evidence>
<dbReference type="GO" id="GO:0005524">
    <property type="term" value="F:ATP binding"/>
    <property type="evidence" value="ECO:0007669"/>
    <property type="project" value="UniProtKB-KW"/>
</dbReference>
<keyword evidence="11" id="KW-1185">Reference proteome</keyword>
<evidence type="ECO:0000256" key="8">
    <source>
        <dbReference type="HAMAP-Rule" id="MF_00137"/>
    </source>
</evidence>
<dbReference type="PANTHER" id="PTHR43700">
    <property type="entry name" value="PHOSPHORIBOSYLAMINOIMIDAZOLE-SUCCINOCARBOXAMIDE SYNTHASE"/>
    <property type="match status" value="1"/>
</dbReference>
<dbReference type="CDD" id="cd01414">
    <property type="entry name" value="SAICAR_synt_Sc"/>
    <property type="match status" value="1"/>
</dbReference>
<evidence type="ECO:0000256" key="5">
    <source>
        <dbReference type="ARBA" id="ARBA00022755"/>
    </source>
</evidence>
<evidence type="ECO:0000256" key="3">
    <source>
        <dbReference type="ARBA" id="ARBA00022598"/>
    </source>
</evidence>
<dbReference type="InterPro" id="IPR001636">
    <property type="entry name" value="SAICAR_synth"/>
</dbReference>
<dbReference type="GO" id="GO:0006189">
    <property type="term" value="P:'de novo' IMP biosynthetic process"/>
    <property type="evidence" value="ECO:0007669"/>
    <property type="project" value="UniProtKB-UniRule"/>
</dbReference>
<comment type="pathway">
    <text evidence="1 8">Purine metabolism; IMP biosynthesis via de novo pathway; 5-amino-1-(5-phospho-D-ribosyl)imidazole-4-carboxamide from 5-amino-1-(5-phospho-D-ribosyl)imidazole-4-carboxylate: step 1/2.</text>
</comment>
<keyword evidence="4 8" id="KW-0547">Nucleotide-binding</keyword>
<dbReference type="PANTHER" id="PTHR43700:SF1">
    <property type="entry name" value="PHOSPHORIBOSYLAMINOIMIDAZOLE-SUCCINOCARBOXAMIDE SYNTHASE"/>
    <property type="match status" value="1"/>
</dbReference>
<gene>
    <name evidence="8 10" type="primary">purC</name>
    <name evidence="10" type="ORF">GCM10011365_03930</name>
</gene>
<comment type="catalytic activity">
    <reaction evidence="7 8">
        <text>5-amino-1-(5-phospho-D-ribosyl)imidazole-4-carboxylate + L-aspartate + ATP = (2S)-2-[5-amino-1-(5-phospho-beta-D-ribosyl)imidazole-4-carboxamido]succinate + ADP + phosphate + 2 H(+)</text>
        <dbReference type="Rhea" id="RHEA:22628"/>
        <dbReference type="ChEBI" id="CHEBI:15378"/>
        <dbReference type="ChEBI" id="CHEBI:29991"/>
        <dbReference type="ChEBI" id="CHEBI:30616"/>
        <dbReference type="ChEBI" id="CHEBI:43474"/>
        <dbReference type="ChEBI" id="CHEBI:58443"/>
        <dbReference type="ChEBI" id="CHEBI:77657"/>
        <dbReference type="ChEBI" id="CHEBI:456216"/>
        <dbReference type="EC" id="6.3.2.6"/>
    </reaction>
</comment>
<keyword evidence="5 8" id="KW-0658">Purine biosynthesis</keyword>
<evidence type="ECO:0000256" key="1">
    <source>
        <dbReference type="ARBA" id="ARBA00004672"/>
    </source>
</evidence>
<dbReference type="SUPFAM" id="SSF56104">
    <property type="entry name" value="SAICAR synthase-like"/>
    <property type="match status" value="1"/>
</dbReference>
<evidence type="ECO:0000313" key="11">
    <source>
        <dbReference type="Proteomes" id="UP000605253"/>
    </source>
</evidence>
<proteinExistence type="inferred from homology"/>
<dbReference type="HAMAP" id="MF_00137">
    <property type="entry name" value="SAICAR_synth"/>
    <property type="match status" value="1"/>
</dbReference>
<organism evidence="10 11">
    <name type="scientific">Marinicella pacifica</name>
    <dbReference type="NCBI Taxonomy" id="1171543"/>
    <lineage>
        <taxon>Bacteria</taxon>
        <taxon>Pseudomonadati</taxon>
        <taxon>Pseudomonadota</taxon>
        <taxon>Gammaproteobacteria</taxon>
        <taxon>Lysobacterales</taxon>
        <taxon>Marinicellaceae</taxon>
        <taxon>Marinicella</taxon>
    </lineage>
</organism>
<sequence>MDISLPKIHQGKVRDVYQIDDKHLLMVASDRLSAFDVVLPDTIPAKGAILTQLSNFWFQMLAPIIKNHLTHIPVKKVIADADKDLQQRAVVVKKLKPLPCEAIVRGYIIGSGWKDYQETGQVCGIELPTGLQQAEQLPEAIFTPSSKAAVGGHDENISFAQLVDLIGQKRAEQVRDVSLTLYRQAQQHADKNGLIIADTKFEFGLDEDGELHLMDEVFTPDSSRFWDKAHYQIGTSPDSFDKQFVRDYLETVLWDKTPPGPDLPTGVINKTADKYREAYRRITGIDFDRVNG</sequence>
<dbReference type="GO" id="GO:0004639">
    <property type="term" value="F:phosphoribosylaminoimidazolesuccinocarboxamide synthase activity"/>
    <property type="evidence" value="ECO:0007669"/>
    <property type="project" value="UniProtKB-UniRule"/>
</dbReference>
<dbReference type="InterPro" id="IPR018236">
    <property type="entry name" value="SAICAR_synthetase_CS"/>
</dbReference>
<comment type="similarity">
    <text evidence="2 8">Belongs to the SAICAR synthetase family.</text>
</comment>
<dbReference type="Pfam" id="PF01259">
    <property type="entry name" value="SAICAR_synt"/>
    <property type="match status" value="1"/>
</dbReference>
<dbReference type="Gene3D" id="3.30.470.20">
    <property type="entry name" value="ATP-grasp fold, B domain"/>
    <property type="match status" value="1"/>
</dbReference>
<dbReference type="InterPro" id="IPR028923">
    <property type="entry name" value="SAICAR_synt/ADE2_N"/>
</dbReference>
<comment type="caution">
    <text evidence="10">The sequence shown here is derived from an EMBL/GenBank/DDBJ whole genome shotgun (WGS) entry which is preliminary data.</text>
</comment>
<evidence type="ECO:0000313" key="10">
    <source>
        <dbReference type="EMBL" id="GGF86075.1"/>
    </source>
</evidence>
<keyword evidence="3 8" id="KW-0436">Ligase</keyword>
<evidence type="ECO:0000256" key="4">
    <source>
        <dbReference type="ARBA" id="ARBA00022741"/>
    </source>
</evidence>
<dbReference type="NCBIfam" id="NF010568">
    <property type="entry name" value="PRK13961.1"/>
    <property type="match status" value="1"/>
</dbReference>
<dbReference type="EC" id="6.3.2.6" evidence="8"/>
<dbReference type="EMBL" id="BMEO01000001">
    <property type="protein sequence ID" value="GGF86075.1"/>
    <property type="molecule type" value="Genomic_DNA"/>
</dbReference>
<evidence type="ECO:0000256" key="7">
    <source>
        <dbReference type="ARBA" id="ARBA00048475"/>
    </source>
</evidence>
<dbReference type="AlphaFoldDB" id="A0A917CFA9"/>
<evidence type="ECO:0000259" key="9">
    <source>
        <dbReference type="Pfam" id="PF01259"/>
    </source>
</evidence>
<reference evidence="10" key="2">
    <citation type="submission" date="2020-09" db="EMBL/GenBank/DDBJ databases">
        <authorList>
            <person name="Sun Q."/>
            <person name="Zhou Y."/>
        </authorList>
    </citation>
    <scope>NUCLEOTIDE SEQUENCE</scope>
    <source>
        <strain evidence="10">CGMCC 1.12181</strain>
    </source>
</reference>
<dbReference type="GO" id="GO:0005737">
    <property type="term" value="C:cytoplasm"/>
    <property type="evidence" value="ECO:0007669"/>
    <property type="project" value="TreeGrafter"/>
</dbReference>
<reference evidence="10" key="1">
    <citation type="journal article" date="2014" name="Int. J. Syst. Evol. Microbiol.">
        <title>Complete genome sequence of Corynebacterium casei LMG S-19264T (=DSM 44701T), isolated from a smear-ripened cheese.</title>
        <authorList>
            <consortium name="US DOE Joint Genome Institute (JGI-PGF)"/>
            <person name="Walter F."/>
            <person name="Albersmeier A."/>
            <person name="Kalinowski J."/>
            <person name="Ruckert C."/>
        </authorList>
    </citation>
    <scope>NUCLEOTIDE SEQUENCE</scope>
    <source>
        <strain evidence="10">CGMCC 1.12181</strain>
    </source>
</reference>
<dbReference type="Gene3D" id="3.30.200.20">
    <property type="entry name" value="Phosphorylase Kinase, domain 1"/>
    <property type="match status" value="1"/>
</dbReference>
<name>A0A917CFA9_9GAMM</name>
<dbReference type="NCBIfam" id="TIGR00081">
    <property type="entry name" value="purC"/>
    <property type="match status" value="1"/>
</dbReference>
<accession>A0A917CFA9</accession>
<dbReference type="RefSeq" id="WP_188363983.1">
    <property type="nucleotide sequence ID" value="NZ_BAABJF010000011.1"/>
</dbReference>